<dbReference type="SMART" id="SM00220">
    <property type="entry name" value="S_TKc"/>
    <property type="match status" value="1"/>
</dbReference>
<evidence type="ECO:0000256" key="1">
    <source>
        <dbReference type="ARBA" id="ARBA00004496"/>
    </source>
</evidence>
<evidence type="ECO:0000313" key="8">
    <source>
        <dbReference type="Proteomes" id="UP000663882"/>
    </source>
</evidence>
<dbReference type="EMBL" id="CAJNOO010000496">
    <property type="protein sequence ID" value="CAF0960009.1"/>
    <property type="molecule type" value="Genomic_DNA"/>
</dbReference>
<evidence type="ECO:0000313" key="7">
    <source>
        <dbReference type="EMBL" id="CAF3487249.1"/>
    </source>
</evidence>
<dbReference type="InterPro" id="IPR051837">
    <property type="entry name" value="SortingNexin/PXDomain-PKLike"/>
</dbReference>
<dbReference type="PROSITE" id="PS50195">
    <property type="entry name" value="PX"/>
    <property type="match status" value="1"/>
</dbReference>
<dbReference type="GO" id="GO:0045022">
    <property type="term" value="P:early endosome to late endosome transport"/>
    <property type="evidence" value="ECO:0007669"/>
    <property type="project" value="TreeGrafter"/>
</dbReference>
<evidence type="ECO:0000256" key="2">
    <source>
        <dbReference type="ARBA" id="ARBA00022490"/>
    </source>
</evidence>
<dbReference type="GO" id="GO:0035091">
    <property type="term" value="F:phosphatidylinositol binding"/>
    <property type="evidence" value="ECO:0007669"/>
    <property type="project" value="InterPro"/>
</dbReference>
<reference evidence="6" key="1">
    <citation type="submission" date="2021-02" db="EMBL/GenBank/DDBJ databases">
        <authorList>
            <person name="Nowell W R."/>
        </authorList>
    </citation>
    <scope>NUCLEOTIDE SEQUENCE</scope>
</reference>
<dbReference type="OrthoDB" id="41200at2759"/>
<dbReference type="Proteomes" id="UP000663823">
    <property type="component" value="Unassembled WGS sequence"/>
</dbReference>
<dbReference type="GO" id="GO:0008333">
    <property type="term" value="P:endosome to lysosome transport"/>
    <property type="evidence" value="ECO:0007669"/>
    <property type="project" value="TreeGrafter"/>
</dbReference>
<dbReference type="Pfam" id="PF00787">
    <property type="entry name" value="PX"/>
    <property type="match status" value="1"/>
</dbReference>
<dbReference type="Pfam" id="PF00069">
    <property type="entry name" value="Pkinase"/>
    <property type="match status" value="1"/>
</dbReference>
<dbReference type="PANTHER" id="PTHR22999">
    <property type="entry name" value="PX SERINE/THREONINE KINASE PXK"/>
    <property type="match status" value="1"/>
</dbReference>
<dbReference type="InterPro" id="IPR000719">
    <property type="entry name" value="Prot_kinase_dom"/>
</dbReference>
<dbReference type="InterPro" id="IPR011009">
    <property type="entry name" value="Kinase-like_dom_sf"/>
</dbReference>
<dbReference type="SUPFAM" id="SSF56112">
    <property type="entry name" value="Protein kinase-like (PK-like)"/>
    <property type="match status" value="1"/>
</dbReference>
<dbReference type="SUPFAM" id="SSF64268">
    <property type="entry name" value="PX domain"/>
    <property type="match status" value="1"/>
</dbReference>
<feature type="domain" description="Protein kinase" evidence="4">
    <location>
        <begin position="77"/>
        <end position="403"/>
    </location>
</feature>
<dbReference type="SMART" id="SM00312">
    <property type="entry name" value="PX"/>
    <property type="match status" value="1"/>
</dbReference>
<evidence type="ECO:0000313" key="6">
    <source>
        <dbReference type="EMBL" id="CAF0960009.1"/>
    </source>
</evidence>
<dbReference type="PANTHER" id="PTHR22999:SF40">
    <property type="entry name" value="PX DOMAIN-CONTAINING PROTEIN KINASE-LIKE PROTEIN"/>
    <property type="match status" value="1"/>
</dbReference>
<dbReference type="GO" id="GO:0005769">
    <property type="term" value="C:early endosome"/>
    <property type="evidence" value="ECO:0007669"/>
    <property type="project" value="TreeGrafter"/>
</dbReference>
<dbReference type="InterPro" id="IPR036871">
    <property type="entry name" value="PX_dom_sf"/>
</dbReference>
<dbReference type="EMBL" id="CAJOAX010000034">
    <property type="protein sequence ID" value="CAF3487249.1"/>
    <property type="molecule type" value="Genomic_DNA"/>
</dbReference>
<organism evidence="6 8">
    <name type="scientific">Rotaria sordida</name>
    <dbReference type="NCBI Taxonomy" id="392033"/>
    <lineage>
        <taxon>Eukaryota</taxon>
        <taxon>Metazoa</taxon>
        <taxon>Spiralia</taxon>
        <taxon>Gnathifera</taxon>
        <taxon>Rotifera</taxon>
        <taxon>Eurotatoria</taxon>
        <taxon>Bdelloidea</taxon>
        <taxon>Philodinida</taxon>
        <taxon>Philodinidae</taxon>
        <taxon>Rotaria</taxon>
    </lineage>
</organism>
<dbReference type="AlphaFoldDB" id="A0A814E1C2"/>
<comment type="caution">
    <text evidence="6">The sequence shown here is derived from an EMBL/GenBank/DDBJ whole genome shotgun (WGS) entry which is preliminary data.</text>
</comment>
<dbReference type="GO" id="GO:0005770">
    <property type="term" value="C:late endosome"/>
    <property type="evidence" value="ECO:0007669"/>
    <property type="project" value="TreeGrafter"/>
</dbReference>
<dbReference type="InterPro" id="IPR001683">
    <property type="entry name" value="PX_dom"/>
</dbReference>
<dbReference type="GO" id="GO:0005524">
    <property type="term" value="F:ATP binding"/>
    <property type="evidence" value="ECO:0007669"/>
    <property type="project" value="InterPro"/>
</dbReference>
<dbReference type="PROSITE" id="PS50011">
    <property type="entry name" value="PROTEIN_KINASE_DOM"/>
    <property type="match status" value="1"/>
</dbReference>
<proteinExistence type="predicted"/>
<dbReference type="GO" id="GO:0043271">
    <property type="term" value="P:negative regulation of monoatomic ion transport"/>
    <property type="evidence" value="ECO:0007669"/>
    <property type="project" value="TreeGrafter"/>
</dbReference>
<evidence type="ECO:0000256" key="3">
    <source>
        <dbReference type="SAM" id="Coils"/>
    </source>
</evidence>
<name>A0A814E1C2_9BILA</name>
<evidence type="ECO:0008006" key="9">
    <source>
        <dbReference type="Google" id="ProtNLM"/>
    </source>
</evidence>
<dbReference type="GO" id="GO:0006622">
    <property type="term" value="P:protein targeting to lysosome"/>
    <property type="evidence" value="ECO:0007669"/>
    <property type="project" value="TreeGrafter"/>
</dbReference>
<keyword evidence="3" id="KW-0175">Coiled coil</keyword>
<keyword evidence="2" id="KW-0963">Cytoplasm</keyword>
<evidence type="ECO:0000259" key="5">
    <source>
        <dbReference type="PROSITE" id="PS50195"/>
    </source>
</evidence>
<dbReference type="GO" id="GO:0005886">
    <property type="term" value="C:plasma membrane"/>
    <property type="evidence" value="ECO:0007669"/>
    <property type="project" value="TreeGrafter"/>
</dbReference>
<dbReference type="Gene3D" id="1.10.510.10">
    <property type="entry name" value="Transferase(Phosphotransferase) domain 1"/>
    <property type="match status" value="1"/>
</dbReference>
<dbReference type="GO" id="GO:0004672">
    <property type="term" value="F:protein kinase activity"/>
    <property type="evidence" value="ECO:0007669"/>
    <property type="project" value="InterPro"/>
</dbReference>
<dbReference type="Gene3D" id="3.30.1520.10">
    <property type="entry name" value="Phox-like domain"/>
    <property type="match status" value="1"/>
</dbReference>
<protein>
    <recommendedName>
        <fullName evidence="9">PX domain-containing protein kinase-like protein</fullName>
    </recommendedName>
</protein>
<evidence type="ECO:0000259" key="4">
    <source>
        <dbReference type="PROSITE" id="PS50011"/>
    </source>
</evidence>
<accession>A0A814E1C2</accession>
<sequence length="577" mass="66849">MALLIVPQRATNIQSPVDATLPMTCIIESSYVVDGHGEYSIRVTRILNDPLSSWIITKRFREFVDLNNALKEYGFNFELPKKKFLGNTDRTFMAERQKGLQTYFNTLVQHIELCNSLLVHRFLDPENHIINYPESALQYVSMYIRSMNNRYQIIEPIFDFGWRYNKSYFLASKTGCPKNEHYLLIWCHYGLDKALGEKETMNCLKLIKSILHPLIAPIEEVYANESGTLTICPFYNRGSLKDYIHRTKPANGVYWKRYGPTSTLRQCDLHQIKILGRQILEALYFLYENNLVYGHLHSGNILFDFEQSQSIKLLDITNVITGVSSKYRRHYSNLKYIHTFEQCDIYAFGRLLYELSTGEECPLTLYTEFPSIIPFPVQEILSKIFISSGNLPTIEQLLNEPFFQVTLSSVFERFQLKLNNKAKEAFEQINRIAQERLENDQIKIKFAQRHLKISNHLMSDEEKLRRRRERQAKALEKKMENSLNTTDTSKSLQYSITVDPLQTTTTTTTTNTETTISNKLVSPNISVNIPNIPETSPSPQPTVVNDARTQLLNSILDFNLSKLKQAKTNDHSVPKFK</sequence>
<feature type="domain" description="PX" evidence="5">
    <location>
        <begin position="17"/>
        <end position="130"/>
    </location>
</feature>
<dbReference type="Proteomes" id="UP000663882">
    <property type="component" value="Unassembled WGS sequence"/>
</dbReference>
<feature type="coiled-coil region" evidence="3">
    <location>
        <begin position="458"/>
        <end position="485"/>
    </location>
</feature>
<gene>
    <name evidence="7" type="ORF">OTI717_LOCUS902</name>
    <name evidence="6" type="ORF">RFH988_LOCUS12090</name>
</gene>
<comment type="subcellular location">
    <subcellularLocation>
        <location evidence="1">Cytoplasm</location>
    </subcellularLocation>
</comment>